<name>A0A2T5J0E2_9GAMM</name>
<keyword evidence="3" id="KW-0378">Hydrolase</keyword>
<keyword evidence="3" id="KW-0547">Nucleotide-binding</keyword>
<reference evidence="3 4" key="1">
    <citation type="submission" date="2018-04" db="EMBL/GenBank/DDBJ databases">
        <title>Genomic Encyclopedia of Archaeal and Bacterial Type Strains, Phase II (KMG-II): from individual species to whole genera.</title>
        <authorList>
            <person name="Goeker M."/>
        </authorList>
    </citation>
    <scope>NUCLEOTIDE SEQUENCE [LARGE SCALE GENOMIC DNA]</scope>
    <source>
        <strain evidence="3 4">DSM 5822</strain>
    </source>
</reference>
<comment type="caution">
    <text evidence="3">The sequence shown here is derived from an EMBL/GenBank/DDBJ whole genome shotgun (WGS) entry which is preliminary data.</text>
</comment>
<evidence type="ECO:0000256" key="1">
    <source>
        <dbReference type="SAM" id="MobiDB-lite"/>
    </source>
</evidence>
<feature type="compositionally biased region" description="Basic and acidic residues" evidence="1">
    <location>
        <begin position="46"/>
        <end position="56"/>
    </location>
</feature>
<feature type="region of interest" description="Disordered" evidence="1">
    <location>
        <begin position="32"/>
        <end position="56"/>
    </location>
</feature>
<dbReference type="RefSeq" id="WP_107865329.1">
    <property type="nucleotide sequence ID" value="NZ_QAON01000005.1"/>
</dbReference>
<evidence type="ECO:0000313" key="4">
    <source>
        <dbReference type="Proteomes" id="UP000244223"/>
    </source>
</evidence>
<dbReference type="EMBL" id="QAON01000005">
    <property type="protein sequence ID" value="PTQ89814.1"/>
    <property type="molecule type" value="Genomic_DNA"/>
</dbReference>
<dbReference type="InterPro" id="IPR045455">
    <property type="entry name" value="NrS-1_pol-like_helicase"/>
</dbReference>
<evidence type="ECO:0000259" key="2">
    <source>
        <dbReference type="Pfam" id="PF19263"/>
    </source>
</evidence>
<keyword evidence="3" id="KW-0067">ATP-binding</keyword>
<keyword evidence="4" id="KW-1185">Reference proteome</keyword>
<accession>A0A2T5J0E2</accession>
<gene>
    <name evidence="3" type="ORF">C8N29_105141</name>
</gene>
<proteinExistence type="predicted"/>
<organism evidence="3 4">
    <name type="scientific">Agitococcus lubricus</name>
    <dbReference type="NCBI Taxonomy" id="1077255"/>
    <lineage>
        <taxon>Bacteria</taxon>
        <taxon>Pseudomonadati</taxon>
        <taxon>Pseudomonadota</taxon>
        <taxon>Gammaproteobacteria</taxon>
        <taxon>Moraxellales</taxon>
        <taxon>Moraxellaceae</taxon>
        <taxon>Agitococcus</taxon>
    </lineage>
</organism>
<protein>
    <submittedName>
        <fullName evidence="3">Putative DNA primase/helicase</fullName>
    </submittedName>
</protein>
<dbReference type="OrthoDB" id="110640at2"/>
<keyword evidence="3" id="KW-0347">Helicase</keyword>
<sequence length="559" mass="64574">MTTPKPPNDFNDLHVLGGLPLVREQLMAALKHYQSKSPTPPNPAEQEPKSEGLQQEKPDNNQLFSIEMMLQRFALVIGETKVWDSWLKMAMKKQAFKDLVGKGLANQWLEHDNKKTISIENVKSAQAEASASSVGVAGVEEMLRRYVLIYGTKDVWDKQTRARLPAETLKLAWPNEYDLWLKNPTKRKMVMPDQIVFDPTMQVGDECINTFDGFPLTPNDNSECFNKSYGIQRLLRFMCESDDVYQWILRWLALPLQKPGTKLATAIMFHGEIQGAGKSLFFSDIHRMLYGKYSATLNQHQLESQYSDWKSNNLYSVFEEIFSSSGKYQNMGLVKGQITNKTQRIEKKFVSGWEEANYSNAVFLSNEMQPLPIEPNDRRFLICWPKQQIPADILAHALDNLNASDNDGIRAWYAFLLQLRMTWTDSKGDEQVFHAHSYPPMTEAKQRLIEYGLPAWEVFYRDWKAGRLPYPYVSCRSQDLYDAYRRYCNRSGEKSLTMTKFNTLISVREKKALGWYMQGQVRKQSTIFFIGENPKDTTEIKWLTDSIDEFQRALNSNNG</sequence>
<feature type="domain" description="NrS-1 polymerase-like helicase" evidence="2">
    <location>
        <begin position="269"/>
        <end position="379"/>
    </location>
</feature>
<dbReference type="Proteomes" id="UP000244223">
    <property type="component" value="Unassembled WGS sequence"/>
</dbReference>
<evidence type="ECO:0000313" key="3">
    <source>
        <dbReference type="EMBL" id="PTQ89814.1"/>
    </source>
</evidence>
<dbReference type="GO" id="GO:0004386">
    <property type="term" value="F:helicase activity"/>
    <property type="evidence" value="ECO:0007669"/>
    <property type="project" value="UniProtKB-KW"/>
</dbReference>
<dbReference type="AlphaFoldDB" id="A0A2T5J0E2"/>
<dbReference type="Pfam" id="PF19263">
    <property type="entry name" value="DUF5906"/>
    <property type="match status" value="1"/>
</dbReference>